<name>A0A1C3Y0P6_9HYPH</name>
<dbReference type="InterPro" id="IPR036928">
    <property type="entry name" value="AS_sf"/>
</dbReference>
<dbReference type="PANTHER" id="PTHR11895:SF173">
    <property type="entry name" value="GLUTAMYL-TRNA AMIDOTRANSFERASE SUBUNIT A"/>
    <property type="match status" value="1"/>
</dbReference>
<dbReference type="STRING" id="1138170.GA0061105_103375"/>
<dbReference type="Proteomes" id="UP000198723">
    <property type="component" value="Unassembled WGS sequence"/>
</dbReference>
<protein>
    <submittedName>
        <fullName evidence="2">Aspartyl-tRNA(Asn)/glutamyl-tRNA(Gln) amidotransferase subunit A</fullName>
    </submittedName>
</protein>
<organism evidence="2 3">
    <name type="scientific">Rhizobium aethiopicum</name>
    <dbReference type="NCBI Taxonomy" id="1138170"/>
    <lineage>
        <taxon>Bacteria</taxon>
        <taxon>Pseudomonadati</taxon>
        <taxon>Pseudomonadota</taxon>
        <taxon>Alphaproteobacteria</taxon>
        <taxon>Hyphomicrobiales</taxon>
        <taxon>Rhizobiaceae</taxon>
        <taxon>Rhizobium/Agrobacterium group</taxon>
        <taxon>Rhizobium</taxon>
    </lineage>
</organism>
<dbReference type="GO" id="GO:0016740">
    <property type="term" value="F:transferase activity"/>
    <property type="evidence" value="ECO:0007669"/>
    <property type="project" value="UniProtKB-KW"/>
</dbReference>
<evidence type="ECO:0000259" key="1">
    <source>
        <dbReference type="Pfam" id="PF01425"/>
    </source>
</evidence>
<dbReference type="InterPro" id="IPR000120">
    <property type="entry name" value="Amidase"/>
</dbReference>
<accession>A0A1C3Y0P6</accession>
<reference evidence="2 3" key="1">
    <citation type="submission" date="2016-08" db="EMBL/GenBank/DDBJ databases">
        <authorList>
            <person name="Seilhamer J.J."/>
        </authorList>
    </citation>
    <scope>NUCLEOTIDE SEQUENCE [LARGE SCALE GENOMIC DNA]</scope>
    <source>
        <strain evidence="2 3">HBR26</strain>
    </source>
</reference>
<dbReference type="PANTHER" id="PTHR11895">
    <property type="entry name" value="TRANSAMIDASE"/>
    <property type="match status" value="1"/>
</dbReference>
<evidence type="ECO:0000313" key="3">
    <source>
        <dbReference type="Proteomes" id="UP000198723"/>
    </source>
</evidence>
<sequence length="478" mass="51660">MPSRNETPMAETDLTIRGLRRRFADKSLSPLEYWLSLEDHIAAWEPSISALYLYDPEAARAEAKASTERWAKGQPLGALDGIPATLKELIATKGQPVPLGTRAVELTPAEADAPAAARLREDGAVIFAKTTCPDYGMLSSGLSSFHPLSRNPWDVTQNPGGSSAGAAAAAAAGYGPLHIGTDIGGSVRLPAGWTGLFGFKPSHGRIPADPYYIGRCVGPMTRTVEDAAFSMATLSRPDWRDGTSLPPNDFNWMDLGIDISGMKIGLMLNAGCGLAVDEEIKVAVESAAKRFEQAGATIVSVQPVLTRAMLHGLDTFWRARLWSDVAGLDEERRDSILPYIREWAKSGADISGANAVRGFNQTIEMRRSCGQLFTMVDALLSPTNPIISYPAEWASPTNDPARPFEHIAFTVPWNMSEQPAASINCGFSRSGMPIGLQIVGPRFDDMRVLRLSKVFEDWTGGVSAWPQRPITQMGGDSR</sequence>
<keyword evidence="2" id="KW-0808">Transferase</keyword>
<dbReference type="Pfam" id="PF01425">
    <property type="entry name" value="Amidase"/>
    <property type="match status" value="1"/>
</dbReference>
<gene>
    <name evidence="2" type="ORF">GA0061105_103375</name>
</gene>
<dbReference type="AlphaFoldDB" id="A0A1C3Y0P6"/>
<dbReference type="NCBIfam" id="NF005450">
    <property type="entry name" value="PRK07042.1"/>
    <property type="match status" value="1"/>
</dbReference>
<evidence type="ECO:0000313" key="2">
    <source>
        <dbReference type="EMBL" id="SCB57916.1"/>
    </source>
</evidence>
<dbReference type="SUPFAM" id="SSF75304">
    <property type="entry name" value="Amidase signature (AS) enzymes"/>
    <property type="match status" value="1"/>
</dbReference>
<dbReference type="InterPro" id="IPR023631">
    <property type="entry name" value="Amidase_dom"/>
</dbReference>
<feature type="domain" description="Amidase" evidence="1">
    <location>
        <begin position="39"/>
        <end position="449"/>
    </location>
</feature>
<dbReference type="EMBL" id="FMAJ01000003">
    <property type="protein sequence ID" value="SCB57916.1"/>
    <property type="molecule type" value="Genomic_DNA"/>
</dbReference>
<dbReference type="Gene3D" id="3.90.1300.10">
    <property type="entry name" value="Amidase signature (AS) domain"/>
    <property type="match status" value="1"/>
</dbReference>
<proteinExistence type="predicted"/>